<protein>
    <submittedName>
        <fullName evidence="1">Uncharacterized protein</fullName>
    </submittedName>
</protein>
<dbReference type="Proteomes" id="UP000479043">
    <property type="component" value="Unassembled WGS sequence"/>
</dbReference>
<dbReference type="RefSeq" id="WP_160973662.1">
    <property type="nucleotide sequence ID" value="NZ_WWEN01000004.1"/>
</dbReference>
<dbReference type="Gene3D" id="1.25.40.10">
    <property type="entry name" value="Tetratricopeptide repeat domain"/>
    <property type="match status" value="1"/>
</dbReference>
<comment type="caution">
    <text evidence="1">The sequence shown here is derived from an EMBL/GenBank/DDBJ whole genome shotgun (WGS) entry which is preliminary data.</text>
</comment>
<gene>
    <name evidence="1" type="ORF">GR167_11600</name>
</gene>
<evidence type="ECO:0000313" key="1">
    <source>
        <dbReference type="EMBL" id="MYM55949.1"/>
    </source>
</evidence>
<reference evidence="1 2" key="1">
    <citation type="submission" date="2020-01" db="EMBL/GenBank/DDBJ databases">
        <authorList>
            <person name="Chen S."/>
        </authorList>
    </citation>
    <scope>NUCLEOTIDE SEQUENCE [LARGE SCALE GENOMIC DNA]</scope>
    <source>
        <strain evidence="1 2">GS-10</strain>
    </source>
</reference>
<dbReference type="EMBL" id="WWEN01000004">
    <property type="protein sequence ID" value="MYM55949.1"/>
    <property type="molecule type" value="Genomic_DNA"/>
</dbReference>
<dbReference type="AlphaFoldDB" id="A0A6L8LS35"/>
<proteinExistence type="predicted"/>
<dbReference type="SUPFAM" id="SSF48452">
    <property type="entry name" value="TPR-like"/>
    <property type="match status" value="1"/>
</dbReference>
<evidence type="ECO:0000313" key="2">
    <source>
        <dbReference type="Proteomes" id="UP000479043"/>
    </source>
</evidence>
<sequence>MQVNSILKAGLAGTVFLVLGSCSDDFAGQGGFSARYAVARDALENGDYKRAKRSYAQLMPDAGPLRPRLQLEFAHSELRDGNYSEAAKLAGSLAAVQKGSARSAALAVQGTAQHELGLQLLADGETESGKQMLIAAQAALAEVLQNDPQLDPLGSMAGRKAGIEARLSRL</sequence>
<organism evidence="1 2">
    <name type="scientific">Thalassovita mangrovi</name>
    <dbReference type="NCBI Taxonomy" id="2692236"/>
    <lineage>
        <taxon>Bacteria</taxon>
        <taxon>Pseudomonadati</taxon>
        <taxon>Pseudomonadota</taxon>
        <taxon>Alphaproteobacteria</taxon>
        <taxon>Rhodobacterales</taxon>
        <taxon>Roseobacteraceae</taxon>
        <taxon>Thalassovita</taxon>
    </lineage>
</organism>
<accession>A0A6L8LS35</accession>
<keyword evidence="2" id="KW-1185">Reference proteome</keyword>
<name>A0A6L8LS35_9RHOB</name>
<dbReference type="InterPro" id="IPR011990">
    <property type="entry name" value="TPR-like_helical_dom_sf"/>
</dbReference>